<dbReference type="Gene3D" id="3.10.290.10">
    <property type="entry name" value="RNA-binding S4 domain"/>
    <property type="match status" value="1"/>
</dbReference>
<dbReference type="PANTHER" id="PTHR11766:SF0">
    <property type="entry name" value="TYROSINE--TRNA LIGASE, MITOCHONDRIAL"/>
    <property type="match status" value="1"/>
</dbReference>
<dbReference type="GO" id="GO:0004831">
    <property type="term" value="F:tyrosine-tRNA ligase activity"/>
    <property type="evidence" value="ECO:0007669"/>
    <property type="project" value="UniProtKB-EC"/>
</dbReference>
<dbReference type="RefSeq" id="XP_060332968.1">
    <property type="nucleotide sequence ID" value="XM_060480701.1"/>
</dbReference>
<protein>
    <recommendedName>
        <fullName evidence="1 10">Tyrosine--tRNA ligase</fullName>
        <ecNumber evidence="1 10">6.1.1.1</ecNumber>
    </recommendedName>
    <alternativeName>
        <fullName evidence="7 10">Tyrosyl-tRNA synthetase</fullName>
    </alternativeName>
</protein>
<comment type="caution">
    <text evidence="11">The sequence shown here is derived from an EMBL/GenBank/DDBJ whole genome shotgun (WGS) entry which is preliminary data.</text>
</comment>
<dbReference type="InterPro" id="IPR024088">
    <property type="entry name" value="Tyr-tRNA-ligase_bac-type"/>
</dbReference>
<evidence type="ECO:0000256" key="6">
    <source>
        <dbReference type="ARBA" id="ARBA00023146"/>
    </source>
</evidence>
<dbReference type="GO" id="GO:0005829">
    <property type="term" value="C:cytosol"/>
    <property type="evidence" value="ECO:0007669"/>
    <property type="project" value="TreeGrafter"/>
</dbReference>
<dbReference type="CDD" id="cd00805">
    <property type="entry name" value="TyrRS_core"/>
    <property type="match status" value="1"/>
</dbReference>
<name>A0AA39N8N0_ARMTA</name>
<evidence type="ECO:0000256" key="8">
    <source>
        <dbReference type="ARBA" id="ARBA00048248"/>
    </source>
</evidence>
<evidence type="ECO:0000313" key="12">
    <source>
        <dbReference type="Proteomes" id="UP001175211"/>
    </source>
</evidence>
<evidence type="ECO:0000256" key="9">
    <source>
        <dbReference type="PROSITE-ProRule" id="PRU00182"/>
    </source>
</evidence>
<dbReference type="InterPro" id="IPR002305">
    <property type="entry name" value="aa-tRNA-synth_Ic"/>
</dbReference>
<dbReference type="AlphaFoldDB" id="A0AA39N8N0"/>
<dbReference type="SUPFAM" id="SSF52374">
    <property type="entry name" value="Nucleotidylyl transferase"/>
    <property type="match status" value="1"/>
</dbReference>
<dbReference type="InterPro" id="IPR036986">
    <property type="entry name" value="S4_RNA-bd_sf"/>
</dbReference>
<sequence>MLLHASHFVARRSPPLARGISTLYSELTERGFISQATRPVFVKPQQLSHALETASQTVYSGIDPTASALHIGHLFPMMCLLHFELRNHNTIPLIGGATGLVGDPSGRLTERSPADVRLVQDNVLALSRGVTRFFRGAFEYAGNRPQGGFRPTKNEVLVKSNLEWYENFGILEFLQRVGVNARVNTMLNRESVRARLESHQGMSFTEFTYQLLQAYDFYYLHKHYGCTIQVGGSDQWGNIIAGVELIGRLNPPSDTVPEPFGVTTPLLTTAAGDKFGKSAGNAIWLDPTLTSVFDFYQYFIKVEDADVEKYLKLFTLLPLSEIHDVVETHKLQPEKRSAQRRLAAEVTELVHNRESLVKAETMSKILFRETSVHARDIDAQSLINAFEGDPRLIWCDQEELHSTPVLKLASRHGLASSNSAARQLIQSRGLYFNDQVVPEIHFTAASEHLIEGRILILRAGKDKIIVLASK</sequence>
<evidence type="ECO:0000256" key="2">
    <source>
        <dbReference type="ARBA" id="ARBA00022598"/>
    </source>
</evidence>
<keyword evidence="12" id="KW-1185">Reference proteome</keyword>
<dbReference type="GO" id="GO:0005739">
    <property type="term" value="C:mitochondrion"/>
    <property type="evidence" value="ECO:0007669"/>
    <property type="project" value="TreeGrafter"/>
</dbReference>
<dbReference type="InterPro" id="IPR002307">
    <property type="entry name" value="Tyr-tRNA-ligase"/>
</dbReference>
<keyword evidence="6 10" id="KW-0030">Aminoacyl-tRNA synthetase</keyword>
<dbReference type="PANTHER" id="PTHR11766">
    <property type="entry name" value="TYROSYL-TRNA SYNTHETASE"/>
    <property type="match status" value="1"/>
</dbReference>
<dbReference type="GeneID" id="85364249"/>
<accession>A0AA39N8N0</accession>
<dbReference type="FunFam" id="1.10.240.10:FF:000001">
    <property type="entry name" value="Tyrosine--tRNA ligase"/>
    <property type="match status" value="1"/>
</dbReference>
<evidence type="ECO:0000256" key="10">
    <source>
        <dbReference type="RuleBase" id="RU361234"/>
    </source>
</evidence>
<dbReference type="Proteomes" id="UP001175211">
    <property type="component" value="Unassembled WGS sequence"/>
</dbReference>
<evidence type="ECO:0000256" key="4">
    <source>
        <dbReference type="ARBA" id="ARBA00022840"/>
    </source>
</evidence>
<dbReference type="InterPro" id="IPR024107">
    <property type="entry name" value="Tyr-tRNA-ligase_bac_1"/>
</dbReference>
<proteinExistence type="inferred from homology"/>
<dbReference type="Gene3D" id="1.10.240.10">
    <property type="entry name" value="Tyrosyl-Transfer RNA Synthetase"/>
    <property type="match status" value="1"/>
</dbReference>
<keyword evidence="2 10" id="KW-0436">Ligase</keyword>
<evidence type="ECO:0000256" key="5">
    <source>
        <dbReference type="ARBA" id="ARBA00022917"/>
    </source>
</evidence>
<dbReference type="GO" id="GO:0003723">
    <property type="term" value="F:RNA binding"/>
    <property type="evidence" value="ECO:0007669"/>
    <property type="project" value="UniProtKB-KW"/>
</dbReference>
<dbReference type="EMBL" id="JAUEPS010000011">
    <property type="protein sequence ID" value="KAK0461071.1"/>
    <property type="molecule type" value="Genomic_DNA"/>
</dbReference>
<keyword evidence="4 10" id="KW-0067">ATP-binding</keyword>
<dbReference type="PROSITE" id="PS50889">
    <property type="entry name" value="S4"/>
    <property type="match status" value="1"/>
</dbReference>
<reference evidence="11" key="1">
    <citation type="submission" date="2023-06" db="EMBL/GenBank/DDBJ databases">
        <authorList>
            <consortium name="Lawrence Berkeley National Laboratory"/>
            <person name="Ahrendt S."/>
            <person name="Sahu N."/>
            <person name="Indic B."/>
            <person name="Wong-Bajracharya J."/>
            <person name="Merenyi Z."/>
            <person name="Ke H.-M."/>
            <person name="Monk M."/>
            <person name="Kocsube S."/>
            <person name="Drula E."/>
            <person name="Lipzen A."/>
            <person name="Balint B."/>
            <person name="Henrissat B."/>
            <person name="Andreopoulos B."/>
            <person name="Martin F.M."/>
            <person name="Harder C.B."/>
            <person name="Rigling D."/>
            <person name="Ford K.L."/>
            <person name="Foster G.D."/>
            <person name="Pangilinan J."/>
            <person name="Papanicolaou A."/>
            <person name="Barry K."/>
            <person name="LaButti K."/>
            <person name="Viragh M."/>
            <person name="Koriabine M."/>
            <person name="Yan M."/>
            <person name="Riley R."/>
            <person name="Champramary S."/>
            <person name="Plett K.L."/>
            <person name="Tsai I.J."/>
            <person name="Slot J."/>
            <person name="Sipos G."/>
            <person name="Plett J."/>
            <person name="Nagy L.G."/>
            <person name="Grigoriev I.V."/>
        </authorList>
    </citation>
    <scope>NUCLEOTIDE SEQUENCE</scope>
    <source>
        <strain evidence="11">CCBAS 213</strain>
    </source>
</reference>
<keyword evidence="3 10" id="KW-0547">Nucleotide-binding</keyword>
<keyword evidence="5 10" id="KW-0648">Protein biosynthesis</keyword>
<dbReference type="PRINTS" id="PR01040">
    <property type="entry name" value="TRNASYNTHTYR"/>
</dbReference>
<dbReference type="Pfam" id="PF00579">
    <property type="entry name" value="tRNA-synt_1b"/>
    <property type="match status" value="1"/>
</dbReference>
<evidence type="ECO:0000256" key="7">
    <source>
        <dbReference type="ARBA" id="ARBA00033323"/>
    </source>
</evidence>
<keyword evidence="9" id="KW-0694">RNA-binding</keyword>
<evidence type="ECO:0000256" key="1">
    <source>
        <dbReference type="ARBA" id="ARBA00013160"/>
    </source>
</evidence>
<evidence type="ECO:0000313" key="11">
    <source>
        <dbReference type="EMBL" id="KAK0461071.1"/>
    </source>
</evidence>
<dbReference type="Gene3D" id="3.40.50.620">
    <property type="entry name" value="HUPs"/>
    <property type="match status" value="1"/>
</dbReference>
<dbReference type="InterPro" id="IPR014729">
    <property type="entry name" value="Rossmann-like_a/b/a_fold"/>
</dbReference>
<dbReference type="SUPFAM" id="SSF55174">
    <property type="entry name" value="Alpha-L RNA-binding motif"/>
    <property type="match status" value="1"/>
</dbReference>
<comment type="catalytic activity">
    <reaction evidence="8 10">
        <text>tRNA(Tyr) + L-tyrosine + ATP = L-tyrosyl-tRNA(Tyr) + AMP + diphosphate + H(+)</text>
        <dbReference type="Rhea" id="RHEA:10220"/>
        <dbReference type="Rhea" id="RHEA-COMP:9706"/>
        <dbReference type="Rhea" id="RHEA-COMP:9707"/>
        <dbReference type="ChEBI" id="CHEBI:15378"/>
        <dbReference type="ChEBI" id="CHEBI:30616"/>
        <dbReference type="ChEBI" id="CHEBI:33019"/>
        <dbReference type="ChEBI" id="CHEBI:58315"/>
        <dbReference type="ChEBI" id="CHEBI:78442"/>
        <dbReference type="ChEBI" id="CHEBI:78536"/>
        <dbReference type="ChEBI" id="CHEBI:456215"/>
        <dbReference type="EC" id="6.1.1.1"/>
    </reaction>
</comment>
<dbReference type="HAMAP" id="MF_02006">
    <property type="entry name" value="Tyr_tRNA_synth_type1"/>
    <property type="match status" value="1"/>
</dbReference>
<dbReference type="EC" id="6.1.1.1" evidence="1 10"/>
<evidence type="ECO:0000256" key="3">
    <source>
        <dbReference type="ARBA" id="ARBA00022741"/>
    </source>
</evidence>
<dbReference type="GO" id="GO:0005524">
    <property type="term" value="F:ATP binding"/>
    <property type="evidence" value="ECO:0007669"/>
    <property type="project" value="UniProtKB-KW"/>
</dbReference>
<dbReference type="NCBIfam" id="TIGR00234">
    <property type="entry name" value="tyrS"/>
    <property type="match status" value="1"/>
</dbReference>
<gene>
    <name evidence="11" type="ORF">EV420DRAFT_1762395</name>
</gene>
<dbReference type="GO" id="GO:0006437">
    <property type="term" value="P:tyrosyl-tRNA aminoacylation"/>
    <property type="evidence" value="ECO:0007669"/>
    <property type="project" value="InterPro"/>
</dbReference>
<organism evidence="11 12">
    <name type="scientific">Armillaria tabescens</name>
    <name type="common">Ringless honey mushroom</name>
    <name type="synonym">Agaricus tabescens</name>
    <dbReference type="NCBI Taxonomy" id="1929756"/>
    <lineage>
        <taxon>Eukaryota</taxon>
        <taxon>Fungi</taxon>
        <taxon>Dikarya</taxon>
        <taxon>Basidiomycota</taxon>
        <taxon>Agaricomycotina</taxon>
        <taxon>Agaricomycetes</taxon>
        <taxon>Agaricomycetidae</taxon>
        <taxon>Agaricales</taxon>
        <taxon>Marasmiineae</taxon>
        <taxon>Physalacriaceae</taxon>
        <taxon>Desarmillaria</taxon>
    </lineage>
</organism>
<comment type="similarity">
    <text evidence="10">Belongs to the class-I aminoacyl-tRNA synthetase family.</text>
</comment>